<dbReference type="Gene3D" id="3.90.1200.10">
    <property type="match status" value="1"/>
</dbReference>
<comment type="caution">
    <text evidence="3">The sequence shown here is derived from an EMBL/GenBank/DDBJ whole genome shotgun (WGS) entry which is preliminary data.</text>
</comment>
<gene>
    <name evidence="3" type="ORF">D9619_010706</name>
</gene>
<proteinExistence type="predicted"/>
<evidence type="ECO:0000256" key="1">
    <source>
        <dbReference type="SAM" id="SignalP"/>
    </source>
</evidence>
<dbReference type="PANTHER" id="PTHR21310">
    <property type="entry name" value="AMINOGLYCOSIDE PHOSPHOTRANSFERASE-RELATED-RELATED"/>
    <property type="match status" value="1"/>
</dbReference>
<dbReference type="Pfam" id="PF01636">
    <property type="entry name" value="APH"/>
    <property type="match status" value="1"/>
</dbReference>
<dbReference type="AlphaFoldDB" id="A0A8H5B914"/>
<evidence type="ECO:0000259" key="2">
    <source>
        <dbReference type="Pfam" id="PF01636"/>
    </source>
</evidence>
<protein>
    <recommendedName>
        <fullName evidence="2">Aminoglycoside phosphotransferase domain-containing protein</fullName>
    </recommendedName>
</protein>
<feature type="signal peptide" evidence="1">
    <location>
        <begin position="1"/>
        <end position="19"/>
    </location>
</feature>
<dbReference type="OrthoDB" id="2906425at2759"/>
<organism evidence="3 4">
    <name type="scientific">Psilocybe cf. subviscida</name>
    <dbReference type="NCBI Taxonomy" id="2480587"/>
    <lineage>
        <taxon>Eukaryota</taxon>
        <taxon>Fungi</taxon>
        <taxon>Dikarya</taxon>
        <taxon>Basidiomycota</taxon>
        <taxon>Agaricomycotina</taxon>
        <taxon>Agaricomycetes</taxon>
        <taxon>Agaricomycetidae</taxon>
        <taxon>Agaricales</taxon>
        <taxon>Agaricineae</taxon>
        <taxon>Strophariaceae</taxon>
        <taxon>Psilocybe</taxon>
    </lineage>
</organism>
<dbReference type="InterPro" id="IPR002575">
    <property type="entry name" value="Aminoglycoside_PTrfase"/>
</dbReference>
<dbReference type="Proteomes" id="UP000567179">
    <property type="component" value="Unassembled WGS sequence"/>
</dbReference>
<dbReference type="SUPFAM" id="SSF56112">
    <property type="entry name" value="Protein kinase-like (PK-like)"/>
    <property type="match status" value="1"/>
</dbReference>
<evidence type="ECO:0000313" key="4">
    <source>
        <dbReference type="Proteomes" id="UP000567179"/>
    </source>
</evidence>
<accession>A0A8H5B914</accession>
<dbReference type="InterPro" id="IPR051678">
    <property type="entry name" value="AGP_Transferase"/>
</dbReference>
<evidence type="ECO:0000313" key="3">
    <source>
        <dbReference type="EMBL" id="KAF5318864.1"/>
    </source>
</evidence>
<keyword evidence="4" id="KW-1185">Reference proteome</keyword>
<dbReference type="PANTHER" id="PTHR21310:SF55">
    <property type="entry name" value="AMINOGLYCOSIDE PHOSPHOTRANSFERASE DOMAIN-CONTAINING PROTEIN"/>
    <property type="match status" value="1"/>
</dbReference>
<name>A0A8H5B914_9AGAR</name>
<dbReference type="EMBL" id="JAACJJ010000030">
    <property type="protein sequence ID" value="KAF5318864.1"/>
    <property type="molecule type" value="Genomic_DNA"/>
</dbReference>
<feature type="chain" id="PRO_5034689757" description="Aminoglycoside phosphotransferase domain-containing protein" evidence="1">
    <location>
        <begin position="20"/>
        <end position="271"/>
    </location>
</feature>
<dbReference type="InterPro" id="IPR011009">
    <property type="entry name" value="Kinase-like_dom_sf"/>
</dbReference>
<keyword evidence="1" id="KW-0732">Signal</keyword>
<feature type="domain" description="Aminoglycoside phosphotransferase" evidence="2">
    <location>
        <begin position="32"/>
        <end position="225"/>
    </location>
</feature>
<sequence>MRPRHRLLLYFALSRPVSSSLSHVRYFQYGIPWIMKRSQFAKSSETVALRFLHATGLNLPIPRVIDSVTVDGEVWTIMTRLQGDTMLNLARKKAITDKEVQGVVKEVHEVIRKLWTLTPPISLEEQTIMHHPSGEGLPWAKFDLDFTIGPCSLVDLYAAYTTALATHQRWTARDIINLEPDRMRKILSDKVVYVHCDLRPLNIMVHNGRFTGIIDWENSGWHVRHWQVLVVRRSMGLTNPVKLSRWWRDVKFEPDVEEAYQAGCELLEDKI</sequence>
<reference evidence="3 4" key="1">
    <citation type="journal article" date="2020" name="ISME J.">
        <title>Uncovering the hidden diversity of litter-decomposition mechanisms in mushroom-forming fungi.</title>
        <authorList>
            <person name="Floudas D."/>
            <person name="Bentzer J."/>
            <person name="Ahren D."/>
            <person name="Johansson T."/>
            <person name="Persson P."/>
            <person name="Tunlid A."/>
        </authorList>
    </citation>
    <scope>NUCLEOTIDE SEQUENCE [LARGE SCALE GENOMIC DNA]</scope>
    <source>
        <strain evidence="3 4">CBS 101986</strain>
    </source>
</reference>